<evidence type="ECO:0000259" key="7">
    <source>
        <dbReference type="Pfam" id="PF06271"/>
    </source>
</evidence>
<keyword evidence="3 6" id="KW-0812">Transmembrane</keyword>
<keyword evidence="4 6" id="KW-1133">Transmembrane helix</keyword>
<evidence type="ECO:0000256" key="3">
    <source>
        <dbReference type="ARBA" id="ARBA00022692"/>
    </source>
</evidence>
<dbReference type="InterPro" id="IPR051791">
    <property type="entry name" value="Pra-immunoreactive"/>
</dbReference>
<dbReference type="GO" id="GO:0005886">
    <property type="term" value="C:plasma membrane"/>
    <property type="evidence" value="ECO:0007669"/>
    <property type="project" value="UniProtKB-SubCell"/>
</dbReference>
<dbReference type="Proteomes" id="UP000552241">
    <property type="component" value="Unassembled WGS sequence"/>
</dbReference>
<dbReference type="PANTHER" id="PTHR36115">
    <property type="entry name" value="PROLINE-RICH ANTIGEN HOMOLOG-RELATED"/>
    <property type="match status" value="1"/>
</dbReference>
<dbReference type="AlphaFoldDB" id="A0A838ZS12"/>
<comment type="subcellular location">
    <subcellularLocation>
        <location evidence="1">Cell membrane</location>
        <topology evidence="1">Multi-pass membrane protein</topology>
    </subcellularLocation>
</comment>
<dbReference type="InterPro" id="IPR010432">
    <property type="entry name" value="RDD"/>
</dbReference>
<gene>
    <name evidence="8" type="ORF">HU137_08480</name>
</gene>
<proteinExistence type="predicted"/>
<evidence type="ECO:0000256" key="1">
    <source>
        <dbReference type="ARBA" id="ARBA00004651"/>
    </source>
</evidence>
<comment type="caution">
    <text evidence="8">The sequence shown here is derived from an EMBL/GenBank/DDBJ whole genome shotgun (WGS) entry which is preliminary data.</text>
</comment>
<name>A0A838ZS12_9FLAO</name>
<keyword evidence="5 6" id="KW-0472">Membrane</keyword>
<keyword evidence="9" id="KW-1185">Reference proteome</keyword>
<dbReference type="PANTHER" id="PTHR36115:SF4">
    <property type="entry name" value="MEMBRANE PROTEIN"/>
    <property type="match status" value="1"/>
</dbReference>
<organism evidence="8 9">
    <name type="scientific">Moheibacter lacus</name>
    <dbReference type="NCBI Taxonomy" id="2745851"/>
    <lineage>
        <taxon>Bacteria</taxon>
        <taxon>Pseudomonadati</taxon>
        <taxon>Bacteroidota</taxon>
        <taxon>Flavobacteriia</taxon>
        <taxon>Flavobacteriales</taxon>
        <taxon>Weeksellaceae</taxon>
        <taxon>Moheibacter</taxon>
    </lineage>
</organism>
<evidence type="ECO:0000256" key="4">
    <source>
        <dbReference type="ARBA" id="ARBA00022989"/>
    </source>
</evidence>
<keyword evidence="2" id="KW-1003">Cell membrane</keyword>
<feature type="domain" description="RDD" evidence="7">
    <location>
        <begin position="6"/>
        <end position="104"/>
    </location>
</feature>
<evidence type="ECO:0000256" key="5">
    <source>
        <dbReference type="ARBA" id="ARBA00023136"/>
    </source>
</evidence>
<accession>A0A838ZS12</accession>
<evidence type="ECO:0000256" key="6">
    <source>
        <dbReference type="SAM" id="Phobius"/>
    </source>
</evidence>
<sequence>METHLLIKRSIAYMIDSMVLLILIIPFFMIISYFTKSNPVLFMFLMTILVLIILMGYFYFFEKNLKTTPGKKIMGLKIIELKNANYLTRNIYKFSPLNFISFLLNANGEFTHDLKAHTKVIEVK</sequence>
<protein>
    <submittedName>
        <fullName evidence="8">RDD family protein</fullName>
    </submittedName>
</protein>
<dbReference type="Pfam" id="PF06271">
    <property type="entry name" value="RDD"/>
    <property type="match status" value="1"/>
</dbReference>
<evidence type="ECO:0000313" key="8">
    <source>
        <dbReference type="EMBL" id="MBA5629802.1"/>
    </source>
</evidence>
<evidence type="ECO:0000313" key="9">
    <source>
        <dbReference type="Proteomes" id="UP000552241"/>
    </source>
</evidence>
<feature type="transmembrane region" description="Helical" evidence="6">
    <location>
        <begin position="12"/>
        <end position="34"/>
    </location>
</feature>
<feature type="transmembrane region" description="Helical" evidence="6">
    <location>
        <begin position="40"/>
        <end position="61"/>
    </location>
</feature>
<dbReference type="RefSeq" id="WP_182043412.1">
    <property type="nucleotide sequence ID" value="NZ_JACDZE010000002.1"/>
</dbReference>
<dbReference type="EMBL" id="JACDZE010000002">
    <property type="protein sequence ID" value="MBA5629802.1"/>
    <property type="molecule type" value="Genomic_DNA"/>
</dbReference>
<evidence type="ECO:0000256" key="2">
    <source>
        <dbReference type="ARBA" id="ARBA00022475"/>
    </source>
</evidence>
<reference evidence="8 9" key="1">
    <citation type="submission" date="2020-07" db="EMBL/GenBank/DDBJ databases">
        <title>Moheibacter lacus sp. nov., a member of the family Flavobacteriaceae isolated from freshwater lake sediment.</title>
        <authorList>
            <person name="Liu Y."/>
        </authorList>
    </citation>
    <scope>NUCLEOTIDE SEQUENCE [LARGE SCALE GENOMIC DNA]</scope>
    <source>
        <strain evidence="8 9">BDHS18</strain>
    </source>
</reference>